<dbReference type="AlphaFoldDB" id="A0A1F6DJE1"/>
<evidence type="ECO:0000313" key="2">
    <source>
        <dbReference type="EMBL" id="OGG61549.1"/>
    </source>
</evidence>
<accession>A0A1F6DJE1</accession>
<comment type="caution">
    <text evidence="2">The sequence shown here is derived from an EMBL/GenBank/DDBJ whole genome shotgun (WGS) entry which is preliminary data.</text>
</comment>
<dbReference type="STRING" id="1798491.A3C87_02795"/>
<gene>
    <name evidence="2" type="ORF">A3C87_02795</name>
</gene>
<dbReference type="Pfam" id="PF26593">
    <property type="entry name" value="TraC-like"/>
    <property type="match status" value="1"/>
</dbReference>
<dbReference type="InterPro" id="IPR058596">
    <property type="entry name" value="TraC-like_dom"/>
</dbReference>
<organism evidence="2 3">
    <name type="scientific">Candidatus Kaiserbacteria bacterium RIFCSPHIGHO2_02_FULL_49_34</name>
    <dbReference type="NCBI Taxonomy" id="1798491"/>
    <lineage>
        <taxon>Bacteria</taxon>
        <taxon>Candidatus Kaiseribacteriota</taxon>
    </lineage>
</organism>
<dbReference type="Proteomes" id="UP000176511">
    <property type="component" value="Unassembled WGS sequence"/>
</dbReference>
<dbReference type="EMBL" id="MFLE01000017">
    <property type="protein sequence ID" value="OGG61549.1"/>
    <property type="molecule type" value="Genomic_DNA"/>
</dbReference>
<evidence type="ECO:0000313" key="3">
    <source>
        <dbReference type="Proteomes" id="UP000176511"/>
    </source>
</evidence>
<evidence type="ECO:0000259" key="1">
    <source>
        <dbReference type="Pfam" id="PF26593"/>
    </source>
</evidence>
<name>A0A1F6DJE1_9BACT</name>
<proteinExistence type="predicted"/>
<reference evidence="2 3" key="1">
    <citation type="journal article" date="2016" name="Nat. Commun.">
        <title>Thousands of microbial genomes shed light on interconnected biogeochemical processes in an aquifer system.</title>
        <authorList>
            <person name="Anantharaman K."/>
            <person name="Brown C.T."/>
            <person name="Hug L.A."/>
            <person name="Sharon I."/>
            <person name="Castelle C.J."/>
            <person name="Probst A.J."/>
            <person name="Thomas B.C."/>
            <person name="Singh A."/>
            <person name="Wilkins M.J."/>
            <person name="Karaoz U."/>
            <person name="Brodie E.L."/>
            <person name="Williams K.H."/>
            <person name="Hubbard S.S."/>
            <person name="Banfield J.F."/>
        </authorList>
    </citation>
    <scope>NUCLEOTIDE SEQUENCE [LARGE SCALE GENOMIC DNA]</scope>
</reference>
<protein>
    <recommendedName>
        <fullName evidence="1">TraC-like domain-containing protein</fullName>
    </recommendedName>
</protein>
<feature type="domain" description="TraC-like" evidence="1">
    <location>
        <begin position="19"/>
        <end position="194"/>
    </location>
</feature>
<sequence>MAQGTPATQTFVPIKEINDDVVVLQNGQICGILLTTSVNLALKSHDEQTAVIQQFQSFLNSLDFSVQIYAQSRRYDVRPYLTYLRSLEGTQHNDLMRVQLREYTEFIKTFAEDVAIMKKNFFVVVPYHPAPISQGKSFIPNTFQKSTVQEVQQSFLKSKEQLDQRVSSVSSGLGSMGIKSARLGKDEIVELFYHIYNPNELGNAPRSE</sequence>